<dbReference type="SUPFAM" id="SSF69279">
    <property type="entry name" value="Phage tail proteins"/>
    <property type="match status" value="2"/>
</dbReference>
<dbReference type="Gene3D" id="4.10.220.110">
    <property type="match status" value="1"/>
</dbReference>
<dbReference type="Pfam" id="PF13296">
    <property type="entry name" value="T6SS_Vgr"/>
    <property type="match status" value="1"/>
</dbReference>
<dbReference type="Pfam" id="PF05954">
    <property type="entry name" value="Phage_GPD"/>
    <property type="match status" value="1"/>
</dbReference>
<dbReference type="NCBIfam" id="TIGR01646">
    <property type="entry name" value="vgr_GE"/>
    <property type="match status" value="1"/>
</dbReference>
<sequence length="642" mass="72109">MVSPDFLTALKDPNAWFSQHLSVTVAGVKPALSVLEYTIIEEMNETYSLDILIASEDQTLDGADFLGKNATFIVEERAALKYTDTASRHARTVHGVVMEWEHRSSSKDVAQFWVRIQPRVALLDLTKYSDVFLNKSLKEIFYELLVDRERIWPHDIELNFEGMDQRYEQLLMVDESALAFVKRQCLRHGLYFYFRQAQVTSKTHRDTLVIDNRAKGYMRSIDVPYVSANGLDGQFHEALLSITRKQKLMPQSIELRDHNYRTPNAPVTAIAYVDRGDKTLYGSIDRSNEHFHTKDEAQALTAVRAEGIASRQLVHSGRTNIIGLYPGWVLNTTNRKLPKAPYGLVITKVTTIGSRTKPATNEFEGTPAEKVWCPEYVPERDWRWMQGSLVATIESSIEGSPYADLDDRGRYLVRFHFHRRAGKVGSNSIRLRLMVPSASKDGGFHAPLLPGVEVRVFFTNGDIDRGYIGTAAHDYSHANHVHGLEGWNSRAVWRAPLLSGKVRFEEFKGKEGAKFSTIYQRSSVSMGYLVDNQKKRRGEGLEIHSEGHGTFHASKGMFLSADSLSSPNAPQLEMTAALESMRSALAESQALLQAAQRANAGLAQVRDQQAQLENAFKDLQKQVILLSAPDGIGAVTPKSNHE</sequence>
<feature type="domain" description="Putative type VI secretion system Rhs element associated Vgr" evidence="2">
    <location>
        <begin position="501"/>
        <end position="595"/>
    </location>
</feature>
<dbReference type="InterPro" id="IPR006533">
    <property type="entry name" value="T6SS_Vgr_RhsGE"/>
</dbReference>
<feature type="coiled-coil region" evidence="1">
    <location>
        <begin position="578"/>
        <end position="622"/>
    </location>
</feature>
<name>A0A158A5A2_9BURK</name>
<dbReference type="Gene3D" id="3.55.50.10">
    <property type="entry name" value="Baseplate protein-like domains"/>
    <property type="match status" value="1"/>
</dbReference>
<accession>A0A158A5A2</accession>
<comment type="caution">
    <text evidence="3">The sequence shown here is derived from an EMBL/GenBank/DDBJ whole genome shotgun (WGS) entry which is preliminary data.</text>
</comment>
<dbReference type="OrthoDB" id="8590234at2"/>
<evidence type="ECO:0000256" key="1">
    <source>
        <dbReference type="SAM" id="Coils"/>
    </source>
</evidence>
<dbReference type="Proteomes" id="UP000054851">
    <property type="component" value="Unassembled WGS sequence"/>
</dbReference>
<keyword evidence="4" id="KW-1185">Reference proteome</keyword>
<dbReference type="SUPFAM" id="SSF69255">
    <property type="entry name" value="gp5 N-terminal domain-like"/>
    <property type="match status" value="1"/>
</dbReference>
<proteinExistence type="predicted"/>
<dbReference type="Gene3D" id="2.30.110.50">
    <property type="match status" value="1"/>
</dbReference>
<dbReference type="AlphaFoldDB" id="A0A158A5A2"/>
<dbReference type="Gene3D" id="2.40.50.230">
    <property type="entry name" value="Gp5 N-terminal domain"/>
    <property type="match status" value="1"/>
</dbReference>
<dbReference type="InterPro" id="IPR028244">
    <property type="entry name" value="T6SS_Rhs_Vgr_dom"/>
</dbReference>
<dbReference type="InterPro" id="IPR037026">
    <property type="entry name" value="Vgr_OB-fold_dom_sf"/>
</dbReference>
<evidence type="ECO:0000313" key="3">
    <source>
        <dbReference type="EMBL" id="SAK53034.1"/>
    </source>
</evidence>
<protein>
    <submittedName>
        <fullName evidence="3">Rhs element Vgr protein</fullName>
    </submittedName>
</protein>
<dbReference type="EMBL" id="FCOA02000004">
    <property type="protein sequence ID" value="SAK53034.1"/>
    <property type="molecule type" value="Genomic_DNA"/>
</dbReference>
<evidence type="ECO:0000259" key="2">
    <source>
        <dbReference type="Pfam" id="PF13296"/>
    </source>
</evidence>
<reference evidence="3" key="1">
    <citation type="submission" date="2016-01" db="EMBL/GenBank/DDBJ databases">
        <authorList>
            <person name="Peeters C."/>
        </authorList>
    </citation>
    <scope>NUCLEOTIDE SEQUENCE</scope>
    <source>
        <strain evidence="3">LMG 29322</strain>
    </source>
</reference>
<dbReference type="RefSeq" id="WP_157695725.1">
    <property type="nucleotide sequence ID" value="NZ_FCOA02000004.1"/>
</dbReference>
<gene>
    <name evidence="3" type="ORF">AWB79_01968</name>
</gene>
<keyword evidence="1" id="KW-0175">Coiled coil</keyword>
<dbReference type="STRING" id="1777140.AWB79_01968"/>
<organism evidence="3 4">
    <name type="scientific">Caballeronia hypogeia</name>
    <dbReference type="NCBI Taxonomy" id="1777140"/>
    <lineage>
        <taxon>Bacteria</taxon>
        <taxon>Pseudomonadati</taxon>
        <taxon>Pseudomonadota</taxon>
        <taxon>Betaproteobacteria</taxon>
        <taxon>Burkholderiales</taxon>
        <taxon>Burkholderiaceae</taxon>
        <taxon>Caballeronia</taxon>
    </lineage>
</organism>
<evidence type="ECO:0000313" key="4">
    <source>
        <dbReference type="Proteomes" id="UP000054851"/>
    </source>
</evidence>